<evidence type="ECO:0000256" key="9">
    <source>
        <dbReference type="RuleBase" id="RU000454"/>
    </source>
</evidence>
<evidence type="ECO:0000259" key="11">
    <source>
        <dbReference type="PROSITE" id="PS51767"/>
    </source>
</evidence>
<dbReference type="PROSITE" id="PS00141">
    <property type="entry name" value="ASP_PROTEASE"/>
    <property type="match status" value="1"/>
</dbReference>
<comment type="caution">
    <text evidence="12">The sequence shown here is derived from an EMBL/GenBank/DDBJ whole genome shotgun (WGS) entry which is preliminary data.</text>
</comment>
<dbReference type="Proteomes" id="UP001430356">
    <property type="component" value="Unassembled WGS sequence"/>
</dbReference>
<dbReference type="GO" id="GO:0004190">
    <property type="term" value="F:aspartic-type endopeptidase activity"/>
    <property type="evidence" value="ECO:0007669"/>
    <property type="project" value="UniProtKB-KW"/>
</dbReference>
<evidence type="ECO:0000256" key="1">
    <source>
        <dbReference type="ARBA" id="ARBA00007447"/>
    </source>
</evidence>
<feature type="chain" id="PRO_5043866671" evidence="10">
    <location>
        <begin position="19"/>
        <end position="380"/>
    </location>
</feature>
<dbReference type="AlphaFoldDB" id="A0AAW0EYJ7"/>
<dbReference type="GO" id="GO:0006508">
    <property type="term" value="P:proteolysis"/>
    <property type="evidence" value="ECO:0007669"/>
    <property type="project" value="UniProtKB-KW"/>
</dbReference>
<feature type="active site" evidence="7">
    <location>
        <position position="87"/>
    </location>
</feature>
<dbReference type="PRINTS" id="PR00792">
    <property type="entry name" value="PEPSIN"/>
</dbReference>
<keyword evidence="3 9" id="KW-0064">Aspartyl protease</keyword>
<keyword evidence="2 9" id="KW-0645">Protease</keyword>
<dbReference type="InterPro" id="IPR001461">
    <property type="entry name" value="Aspartic_peptidase_A1"/>
</dbReference>
<protein>
    <submittedName>
        <fullName evidence="12">Eukaryotic aspartyl protease/Xylanase inhibitor C-terminal</fullName>
    </submittedName>
</protein>
<keyword evidence="6" id="KW-0325">Glycoprotein</keyword>
<evidence type="ECO:0000256" key="3">
    <source>
        <dbReference type="ARBA" id="ARBA00022750"/>
    </source>
</evidence>
<accession>A0AAW0EYJ7</accession>
<feature type="disulfide bond" evidence="8">
    <location>
        <begin position="100"/>
        <end position="104"/>
    </location>
</feature>
<feature type="disulfide bond" evidence="8">
    <location>
        <begin position="302"/>
        <end position="336"/>
    </location>
</feature>
<evidence type="ECO:0000256" key="10">
    <source>
        <dbReference type="SAM" id="SignalP"/>
    </source>
</evidence>
<dbReference type="FunFam" id="2.40.70.10:FF:000008">
    <property type="entry name" value="Cathepsin D"/>
    <property type="match status" value="1"/>
</dbReference>
<keyword evidence="13" id="KW-1185">Reference proteome</keyword>
<evidence type="ECO:0000313" key="13">
    <source>
        <dbReference type="Proteomes" id="UP001430356"/>
    </source>
</evidence>
<dbReference type="PANTHER" id="PTHR47966">
    <property type="entry name" value="BETA-SITE APP-CLEAVING ENZYME, ISOFORM A-RELATED"/>
    <property type="match status" value="1"/>
</dbReference>
<dbReference type="InterPro" id="IPR021109">
    <property type="entry name" value="Peptidase_aspartic_dom_sf"/>
</dbReference>
<evidence type="ECO:0000256" key="8">
    <source>
        <dbReference type="PIRSR" id="PIRSR601461-2"/>
    </source>
</evidence>
<organism evidence="12 13">
    <name type="scientific">Novymonas esmeraldas</name>
    <dbReference type="NCBI Taxonomy" id="1808958"/>
    <lineage>
        <taxon>Eukaryota</taxon>
        <taxon>Discoba</taxon>
        <taxon>Euglenozoa</taxon>
        <taxon>Kinetoplastea</taxon>
        <taxon>Metakinetoplastina</taxon>
        <taxon>Trypanosomatida</taxon>
        <taxon>Trypanosomatidae</taxon>
        <taxon>Novymonas</taxon>
    </lineage>
</organism>
<evidence type="ECO:0000256" key="2">
    <source>
        <dbReference type="ARBA" id="ARBA00022670"/>
    </source>
</evidence>
<evidence type="ECO:0000256" key="7">
    <source>
        <dbReference type="PIRSR" id="PIRSR601461-1"/>
    </source>
</evidence>
<proteinExistence type="inferred from homology"/>
<evidence type="ECO:0000256" key="4">
    <source>
        <dbReference type="ARBA" id="ARBA00022801"/>
    </source>
</evidence>
<evidence type="ECO:0000256" key="6">
    <source>
        <dbReference type="ARBA" id="ARBA00023180"/>
    </source>
</evidence>
<keyword evidence="5 8" id="KW-1015">Disulfide bond</keyword>
<sequence length="380" mass="40353">MRFAALLVCALAAALVVAASDAPAVKHVSLKRHMNAAVAHSLGMPRIPTRRFHSPHGDVVIHDYLGVQFYGPIALGNPPQEFQVIYDTGSSNLWIPADNCSLSCLLKKRYQPSQSSTYHPDGREFKIMYGSGPVSGHLISDAVTIAGFSAPQSFAGITDASGLGLAYALSKWDGICGMAWPSISVDGVEPPMFSIAKANPGFANKFAFYLPKDSDDEGDLVLGGYDPAHVDGELVRVDLSTKTYWTVDMARVTVAEREVSGAVTAIVDSGTSMMTVPKAIHPTIMAMLNAKAVANGQYSVECSSVPSLPHIALTIGGKDWILTGADYIIGDMKSTCIVGIMGLDLPGPIGPAFILGDVFMKKVYTVFDADDASLSFAYAK</sequence>
<keyword evidence="4 9" id="KW-0378">Hydrolase</keyword>
<feature type="signal peptide" evidence="10">
    <location>
        <begin position="1"/>
        <end position="18"/>
    </location>
</feature>
<reference evidence="12 13" key="1">
    <citation type="journal article" date="2021" name="MBio">
        <title>A New Model Trypanosomatid, Novymonas esmeraldas: Genomic Perception of Its 'Candidatus Pandoraea novymonadis' Endosymbiont.</title>
        <authorList>
            <person name="Zakharova A."/>
            <person name="Saura A."/>
            <person name="Butenko A."/>
            <person name="Podesvova L."/>
            <person name="Warmusova S."/>
            <person name="Kostygov A.Y."/>
            <person name="Nenarokova A."/>
            <person name="Lukes J."/>
            <person name="Opperdoes F.R."/>
            <person name="Yurchenko V."/>
        </authorList>
    </citation>
    <scope>NUCLEOTIDE SEQUENCE [LARGE SCALE GENOMIC DNA]</scope>
    <source>
        <strain evidence="12 13">E262AT.01</strain>
    </source>
</reference>
<dbReference type="EMBL" id="JAECZO010000186">
    <property type="protein sequence ID" value="KAK7198894.1"/>
    <property type="molecule type" value="Genomic_DNA"/>
</dbReference>
<dbReference type="SUPFAM" id="SSF50630">
    <property type="entry name" value="Acid proteases"/>
    <property type="match status" value="1"/>
</dbReference>
<name>A0AAW0EYJ7_9TRYP</name>
<evidence type="ECO:0000256" key="5">
    <source>
        <dbReference type="ARBA" id="ARBA00023157"/>
    </source>
</evidence>
<dbReference type="Pfam" id="PF00026">
    <property type="entry name" value="Asp"/>
    <property type="match status" value="1"/>
</dbReference>
<keyword evidence="10" id="KW-0732">Signal</keyword>
<dbReference type="InterPro" id="IPR033121">
    <property type="entry name" value="PEPTIDASE_A1"/>
</dbReference>
<dbReference type="Gene3D" id="2.40.70.10">
    <property type="entry name" value="Acid Proteases"/>
    <property type="match status" value="2"/>
</dbReference>
<feature type="domain" description="Peptidase A1" evidence="11">
    <location>
        <begin position="69"/>
        <end position="377"/>
    </location>
</feature>
<evidence type="ECO:0000313" key="12">
    <source>
        <dbReference type="EMBL" id="KAK7198894.1"/>
    </source>
</evidence>
<feature type="active site" evidence="7">
    <location>
        <position position="268"/>
    </location>
</feature>
<dbReference type="PROSITE" id="PS51767">
    <property type="entry name" value="PEPTIDASE_A1"/>
    <property type="match status" value="1"/>
</dbReference>
<dbReference type="InterPro" id="IPR001969">
    <property type="entry name" value="Aspartic_peptidase_AS"/>
</dbReference>
<comment type="similarity">
    <text evidence="1 9">Belongs to the peptidase A1 family.</text>
</comment>
<dbReference type="FunFam" id="2.40.70.10:FF:000002">
    <property type="entry name" value="Vacuolar aspartic proteinase"/>
    <property type="match status" value="1"/>
</dbReference>
<dbReference type="PANTHER" id="PTHR47966:SF51">
    <property type="entry name" value="BETA-SITE APP-CLEAVING ENZYME, ISOFORM A-RELATED"/>
    <property type="match status" value="1"/>
</dbReference>
<gene>
    <name evidence="12" type="ORF">NESM_000856000</name>
</gene>